<dbReference type="AlphaFoldDB" id="A0A502EKD6"/>
<evidence type="ECO:0000313" key="1">
    <source>
        <dbReference type="EMBL" id="TPG38185.1"/>
    </source>
</evidence>
<name>A0A502EKD6_9FLAO</name>
<protein>
    <submittedName>
        <fullName evidence="1">Uncharacterized protein</fullName>
    </submittedName>
</protein>
<accession>A0A502EKD6</accession>
<gene>
    <name evidence="1" type="ORF">EAH81_17290</name>
</gene>
<reference evidence="1 2" key="1">
    <citation type="journal article" date="2019" name="Environ. Microbiol.">
        <title>Species interactions and distinct microbial communities in high Arctic permafrost affected cryosols are associated with the CH4 and CO2 gas fluxes.</title>
        <authorList>
            <person name="Altshuler I."/>
            <person name="Hamel J."/>
            <person name="Turney S."/>
            <person name="Magnuson E."/>
            <person name="Levesque R."/>
            <person name="Greer C."/>
            <person name="Whyte L.G."/>
        </authorList>
    </citation>
    <scope>NUCLEOTIDE SEQUENCE [LARGE SCALE GENOMIC DNA]</scope>
    <source>
        <strain evidence="1 2">42</strain>
    </source>
</reference>
<dbReference type="Proteomes" id="UP000319700">
    <property type="component" value="Unassembled WGS sequence"/>
</dbReference>
<dbReference type="EMBL" id="RCZH01000011">
    <property type="protein sequence ID" value="TPG38185.1"/>
    <property type="molecule type" value="Genomic_DNA"/>
</dbReference>
<proteinExistence type="predicted"/>
<keyword evidence="2" id="KW-1185">Reference proteome</keyword>
<evidence type="ECO:0000313" key="2">
    <source>
        <dbReference type="Proteomes" id="UP000319700"/>
    </source>
</evidence>
<organism evidence="1 2">
    <name type="scientific">Flavobacterium pectinovorum</name>
    <dbReference type="NCBI Taxonomy" id="29533"/>
    <lineage>
        <taxon>Bacteria</taxon>
        <taxon>Pseudomonadati</taxon>
        <taxon>Bacteroidota</taxon>
        <taxon>Flavobacteriia</taxon>
        <taxon>Flavobacteriales</taxon>
        <taxon>Flavobacteriaceae</taxon>
        <taxon>Flavobacterium</taxon>
    </lineage>
</organism>
<sequence length="60" mass="7225">MAFAKLARERKIINFNTNKSLELMFNGISDEKYWIEQIKVYMIVDKWTNKKSARILLERS</sequence>
<comment type="caution">
    <text evidence="1">The sequence shown here is derived from an EMBL/GenBank/DDBJ whole genome shotgun (WGS) entry which is preliminary data.</text>
</comment>